<dbReference type="RefSeq" id="WP_136062865.1">
    <property type="nucleotide sequence ID" value="NZ_CAAHFH010000002.1"/>
</dbReference>
<dbReference type="InterPro" id="IPR047121">
    <property type="entry name" value="YjiB-like"/>
</dbReference>
<gene>
    <name evidence="1" type="ORF">SCARR_03463</name>
</gene>
<dbReference type="CDD" id="cd02219">
    <property type="entry name" value="cupin_YjlB-like"/>
    <property type="match status" value="1"/>
</dbReference>
<reference evidence="1 2" key="1">
    <citation type="submission" date="2019-04" db="EMBL/GenBank/DDBJ databases">
        <authorList>
            <person name="Van Vliet M D."/>
        </authorList>
    </citation>
    <scope>NUCLEOTIDE SEQUENCE [LARGE SCALE GENOMIC DNA]</scope>
    <source>
        <strain evidence="1 2">F21</strain>
    </source>
</reference>
<dbReference type="PIRSF" id="PIRSF019307">
    <property type="entry name" value="UCP019307"/>
    <property type="match status" value="1"/>
</dbReference>
<accession>A0A6C2UM87</accession>
<protein>
    <recommendedName>
        <fullName evidence="3">Cupin 2 conserved barrel domain-containing protein</fullName>
    </recommendedName>
</protein>
<dbReference type="PANTHER" id="PTHR36448">
    <property type="entry name" value="BLR7373 PROTEIN"/>
    <property type="match status" value="1"/>
</dbReference>
<dbReference type="InterPro" id="IPR014710">
    <property type="entry name" value="RmlC-like_jellyroll"/>
</dbReference>
<evidence type="ECO:0008006" key="3">
    <source>
        <dbReference type="Google" id="ProtNLM"/>
    </source>
</evidence>
<dbReference type="Gene3D" id="2.60.120.10">
    <property type="entry name" value="Jelly Rolls"/>
    <property type="match status" value="1"/>
</dbReference>
<dbReference type="Proteomes" id="UP000346198">
    <property type="component" value="Unassembled WGS sequence"/>
</dbReference>
<evidence type="ECO:0000313" key="1">
    <source>
        <dbReference type="EMBL" id="VGO21390.1"/>
    </source>
</evidence>
<dbReference type="SUPFAM" id="SSF51182">
    <property type="entry name" value="RmlC-like cupins"/>
    <property type="match status" value="1"/>
</dbReference>
<dbReference type="AlphaFoldDB" id="A0A6C2UM87"/>
<name>A0A6C2UM87_9BACT</name>
<dbReference type="InterPro" id="IPR014500">
    <property type="entry name" value="UCP019307_cupin"/>
</dbReference>
<evidence type="ECO:0000313" key="2">
    <source>
        <dbReference type="Proteomes" id="UP000346198"/>
    </source>
</evidence>
<dbReference type="EMBL" id="CAAHFH010000002">
    <property type="protein sequence ID" value="VGO21390.1"/>
    <property type="molecule type" value="Genomic_DNA"/>
</dbReference>
<sequence>MKGISQKPKNVAVKRFPESGSFPNNGKLPLVVFQQALKLPAGGGPDQIDALVKANRWGGTWRWGLYTYHHYHSTAHECLCIFRGSVRVQFGGPKGTILEAAAGDVVILPAGLAHKNVGCSSDFQTLGCCPAGQAPDMQYGKPGERPATDQVIAHVPLPLLDPIFGQGGPLAEAWS</sequence>
<keyword evidence="2" id="KW-1185">Reference proteome</keyword>
<dbReference type="InterPro" id="IPR011051">
    <property type="entry name" value="RmlC_Cupin_sf"/>
</dbReference>
<dbReference type="PANTHER" id="PTHR36448:SF2">
    <property type="entry name" value="CUPIN TYPE-1 DOMAIN-CONTAINING PROTEIN"/>
    <property type="match status" value="1"/>
</dbReference>
<proteinExistence type="predicted"/>
<organism evidence="1 2">
    <name type="scientific">Pontiella sulfatireligans</name>
    <dbReference type="NCBI Taxonomy" id="2750658"/>
    <lineage>
        <taxon>Bacteria</taxon>
        <taxon>Pseudomonadati</taxon>
        <taxon>Kiritimatiellota</taxon>
        <taxon>Kiritimatiellia</taxon>
        <taxon>Kiritimatiellales</taxon>
        <taxon>Pontiellaceae</taxon>
        <taxon>Pontiella</taxon>
    </lineage>
</organism>